<reference evidence="3" key="1">
    <citation type="journal article" date="2014" name="Nat. Genet.">
        <title>The genome of the stress-tolerant wild tomato species Solanum pennellii.</title>
        <authorList>
            <person name="Bolger A."/>
            <person name="Scossa F."/>
            <person name="Bolger M.E."/>
            <person name="Lanz C."/>
            <person name="Maumus F."/>
            <person name="Tohge T."/>
            <person name="Quesneville H."/>
            <person name="Alseekh S."/>
            <person name="Sorensen I."/>
            <person name="Lichtenstein G."/>
            <person name="Fich E.A."/>
            <person name="Conte M."/>
            <person name="Keller H."/>
            <person name="Schneeberger K."/>
            <person name="Schwacke R."/>
            <person name="Ofner I."/>
            <person name="Vrebalov J."/>
            <person name="Xu Y."/>
            <person name="Osorio S."/>
            <person name="Aflitos S.A."/>
            <person name="Schijlen E."/>
            <person name="Jimenez-Gomez J.M."/>
            <person name="Ryngajllo M."/>
            <person name="Kimura S."/>
            <person name="Kumar R."/>
            <person name="Koenig D."/>
            <person name="Headland L.R."/>
            <person name="Maloof J.N."/>
            <person name="Sinha N."/>
            <person name="van Ham R.C."/>
            <person name="Lankhorst R.K."/>
            <person name="Mao L."/>
            <person name="Vogel A."/>
            <person name="Arsova B."/>
            <person name="Panstruga R."/>
            <person name="Fei Z."/>
            <person name="Rose J.K."/>
            <person name="Zamir D."/>
            <person name="Carrari F."/>
            <person name="Giovannoni J.J."/>
            <person name="Weigel D."/>
            <person name="Usadel B."/>
            <person name="Fernie A.R."/>
        </authorList>
    </citation>
    <scope>NUCLEOTIDE SEQUENCE [LARGE SCALE GENOMIC DNA]</scope>
    <source>
        <strain evidence="3">cv. LA0716</strain>
    </source>
</reference>
<feature type="coiled-coil region" evidence="1">
    <location>
        <begin position="349"/>
        <end position="397"/>
    </location>
</feature>
<keyword evidence="1" id="KW-0175">Coiled coil</keyword>
<dbReference type="RefSeq" id="XP_015087062.1">
    <property type="nucleotide sequence ID" value="XM_015231576.1"/>
</dbReference>
<dbReference type="Proteomes" id="UP000694930">
    <property type="component" value="Chromosome 9"/>
</dbReference>
<dbReference type="PANTHER" id="PTHR34676">
    <property type="entry name" value="DUF4219 DOMAIN-CONTAINING PROTEIN-RELATED"/>
    <property type="match status" value="1"/>
</dbReference>
<name>A0ABM1HL31_SOLPN</name>
<protein>
    <submittedName>
        <fullName evidence="4">Uncharacterized protein LOC107030207</fullName>
    </submittedName>
</protein>
<reference evidence="4" key="2">
    <citation type="submission" date="2025-08" db="UniProtKB">
        <authorList>
            <consortium name="RefSeq"/>
        </authorList>
    </citation>
    <scope>IDENTIFICATION</scope>
</reference>
<gene>
    <name evidence="4" type="primary">LOC107030207</name>
</gene>
<sequence length="531" mass="60547">MTAPLNLEEGQSSTRPPHFNGQFYIWWKTRMHDYLMADDSELWDIVFDLPFIPTSKVKDDEITRVVLKTHQQYNEVDRKKIEKGYKAKKLLVCGIGAEEYNRISACEAAKEIWDCLRTAHEGTEQQGETIHDMYTKLSSITNELRSFGEPISTSKRVRKVLRILPKSWESKVDAITEDKDLKVLTINALIGNLKTHEMNRSQDLSKKEAKKDKSSVVKFTPREASSEEDDIDYLTKRFQKIIRKNIGFRIGGNPPRATTDSESCHKCAKAGNFIRECPMLKAKDKKYQSPGGEKNKQKDLKALAAWGHYSSESGDSDCPEDASMLVIQAKANVFNGMLRRLADILIDSIIELTTERDSMNNSLDGLNEEKEVMVVQMYVLEEQVMVLESEKLELKEQPDFMIEKSRKRKGEAINLQAELESNLNTDETRLSLALERNDQMERELVRLKEELQQKRTQLRGPDPTGKNPRQEIARNRGPSPVRKVSNLKKKKVSEGSSSTCWYMDSGCSKHMNGNTKNFLSLKALLGGGVNF</sequence>
<keyword evidence="3" id="KW-1185">Reference proteome</keyword>
<evidence type="ECO:0000256" key="2">
    <source>
        <dbReference type="SAM" id="MobiDB-lite"/>
    </source>
</evidence>
<dbReference type="GeneID" id="107030207"/>
<organism evidence="3 4">
    <name type="scientific">Solanum pennellii</name>
    <name type="common">Tomato</name>
    <name type="synonym">Lycopersicon pennellii</name>
    <dbReference type="NCBI Taxonomy" id="28526"/>
    <lineage>
        <taxon>Eukaryota</taxon>
        <taxon>Viridiplantae</taxon>
        <taxon>Streptophyta</taxon>
        <taxon>Embryophyta</taxon>
        <taxon>Tracheophyta</taxon>
        <taxon>Spermatophyta</taxon>
        <taxon>Magnoliopsida</taxon>
        <taxon>eudicotyledons</taxon>
        <taxon>Gunneridae</taxon>
        <taxon>Pentapetalae</taxon>
        <taxon>asterids</taxon>
        <taxon>lamiids</taxon>
        <taxon>Solanales</taxon>
        <taxon>Solanaceae</taxon>
        <taxon>Solanoideae</taxon>
        <taxon>Solaneae</taxon>
        <taxon>Solanum</taxon>
        <taxon>Solanum subgen. Lycopersicon</taxon>
    </lineage>
</organism>
<evidence type="ECO:0000313" key="4">
    <source>
        <dbReference type="RefSeq" id="XP_015087062.1"/>
    </source>
</evidence>
<feature type="region of interest" description="Disordered" evidence="2">
    <location>
        <begin position="450"/>
        <end position="491"/>
    </location>
</feature>
<evidence type="ECO:0000256" key="1">
    <source>
        <dbReference type="SAM" id="Coils"/>
    </source>
</evidence>
<accession>A0ABM1HL31</accession>
<dbReference type="Pfam" id="PF14223">
    <property type="entry name" value="Retrotran_gag_2"/>
    <property type="match status" value="1"/>
</dbReference>
<proteinExistence type="predicted"/>
<dbReference type="PANTHER" id="PTHR34676:SF8">
    <property type="entry name" value="TRANSMEMBRANE PROTEIN"/>
    <property type="match status" value="1"/>
</dbReference>
<evidence type="ECO:0000313" key="3">
    <source>
        <dbReference type="Proteomes" id="UP000694930"/>
    </source>
</evidence>